<evidence type="ECO:0000256" key="4">
    <source>
        <dbReference type="ARBA" id="ARBA00023014"/>
    </source>
</evidence>
<dbReference type="AlphaFoldDB" id="A0A8S3ZMH2"/>
<evidence type="ECO:0000256" key="1">
    <source>
        <dbReference type="ARBA" id="ARBA00022714"/>
    </source>
</evidence>
<dbReference type="PANTHER" id="PTHR21496:SF19">
    <property type="entry name" value="SI:CH211-212D10.2"/>
    <property type="match status" value="1"/>
</dbReference>
<dbReference type="Pfam" id="PF22543">
    <property type="entry name" value="Rieske_4"/>
    <property type="match status" value="1"/>
</dbReference>
<dbReference type="CDD" id="cd03467">
    <property type="entry name" value="Rieske"/>
    <property type="match status" value="1"/>
</dbReference>
<reference evidence="6" key="1">
    <citation type="submission" date="2021-04" db="EMBL/GenBank/DDBJ databases">
        <authorList>
            <consortium name="Molecular Ecology Group"/>
        </authorList>
    </citation>
    <scope>NUCLEOTIDE SEQUENCE</scope>
</reference>
<gene>
    <name evidence="6" type="ORF">CUNI_LOCUS16271</name>
</gene>
<dbReference type="OrthoDB" id="426882at2759"/>
<comment type="caution">
    <text evidence="6">The sequence shown here is derived from an EMBL/GenBank/DDBJ whole genome shotgun (WGS) entry which is preliminary data.</text>
</comment>
<evidence type="ECO:0000313" key="7">
    <source>
        <dbReference type="Proteomes" id="UP000678393"/>
    </source>
</evidence>
<keyword evidence="7" id="KW-1185">Reference proteome</keyword>
<dbReference type="InterPro" id="IPR054716">
    <property type="entry name" value="Sol_Rieske_ferrdox_dom"/>
</dbReference>
<sequence length="130" mass="14415">MAATDLQPDSGYSWHLLGDIDILKSKPCRKVFMQGGTVLALFYVAPDRFFLTNASCPHARGPLDQGDIEEVDGAVGIVCPLHYYRFDLKTGTSSSGLVLKTYRTEIRDNCLHVLTPLPVSLNREGNEMQK</sequence>
<dbReference type="PANTHER" id="PTHR21496">
    <property type="entry name" value="FERREDOXIN-RELATED"/>
    <property type="match status" value="1"/>
</dbReference>
<feature type="domain" description="Rieske" evidence="5">
    <location>
        <begin position="14"/>
        <end position="113"/>
    </location>
</feature>
<organism evidence="6 7">
    <name type="scientific">Candidula unifasciata</name>
    <dbReference type="NCBI Taxonomy" id="100452"/>
    <lineage>
        <taxon>Eukaryota</taxon>
        <taxon>Metazoa</taxon>
        <taxon>Spiralia</taxon>
        <taxon>Lophotrochozoa</taxon>
        <taxon>Mollusca</taxon>
        <taxon>Gastropoda</taxon>
        <taxon>Heterobranchia</taxon>
        <taxon>Euthyneura</taxon>
        <taxon>Panpulmonata</taxon>
        <taxon>Eupulmonata</taxon>
        <taxon>Stylommatophora</taxon>
        <taxon>Helicina</taxon>
        <taxon>Helicoidea</taxon>
        <taxon>Geomitridae</taxon>
        <taxon>Candidula</taxon>
    </lineage>
</organism>
<dbReference type="Gene3D" id="2.102.10.10">
    <property type="entry name" value="Rieske [2Fe-2S] iron-sulphur domain"/>
    <property type="match status" value="1"/>
</dbReference>
<keyword evidence="4" id="KW-0411">Iron-sulfur</keyword>
<keyword evidence="3" id="KW-0408">Iron</keyword>
<proteinExistence type="predicted"/>
<dbReference type="GO" id="GO:0051537">
    <property type="term" value="F:2 iron, 2 sulfur cluster binding"/>
    <property type="evidence" value="ECO:0007669"/>
    <property type="project" value="UniProtKB-KW"/>
</dbReference>
<keyword evidence="2" id="KW-0479">Metal-binding</keyword>
<dbReference type="SUPFAM" id="SSF50022">
    <property type="entry name" value="ISP domain"/>
    <property type="match status" value="1"/>
</dbReference>
<dbReference type="InterPro" id="IPR036922">
    <property type="entry name" value="Rieske_2Fe-2S_sf"/>
</dbReference>
<evidence type="ECO:0000256" key="2">
    <source>
        <dbReference type="ARBA" id="ARBA00022723"/>
    </source>
</evidence>
<evidence type="ECO:0000313" key="6">
    <source>
        <dbReference type="EMBL" id="CAG5130713.1"/>
    </source>
</evidence>
<dbReference type="GO" id="GO:0046872">
    <property type="term" value="F:metal ion binding"/>
    <property type="evidence" value="ECO:0007669"/>
    <property type="project" value="UniProtKB-KW"/>
</dbReference>
<evidence type="ECO:0000259" key="5">
    <source>
        <dbReference type="PROSITE" id="PS51296"/>
    </source>
</evidence>
<dbReference type="InterPro" id="IPR017941">
    <property type="entry name" value="Rieske_2Fe-2S"/>
</dbReference>
<dbReference type="EMBL" id="CAJHNH020004212">
    <property type="protein sequence ID" value="CAG5130713.1"/>
    <property type="molecule type" value="Genomic_DNA"/>
</dbReference>
<dbReference type="PROSITE" id="PS51296">
    <property type="entry name" value="RIESKE"/>
    <property type="match status" value="1"/>
</dbReference>
<keyword evidence="1" id="KW-0001">2Fe-2S</keyword>
<dbReference type="Proteomes" id="UP000678393">
    <property type="component" value="Unassembled WGS sequence"/>
</dbReference>
<name>A0A8S3ZMH2_9EUPU</name>
<evidence type="ECO:0000256" key="3">
    <source>
        <dbReference type="ARBA" id="ARBA00023004"/>
    </source>
</evidence>
<protein>
    <recommendedName>
        <fullName evidence="5">Rieske domain-containing protein</fullName>
    </recommendedName>
</protein>
<accession>A0A8S3ZMH2</accession>